<evidence type="ECO:0000256" key="3">
    <source>
        <dbReference type="SAM" id="MobiDB-lite"/>
    </source>
</evidence>
<dbReference type="InterPro" id="IPR044661">
    <property type="entry name" value="MED15a/b/c-like"/>
</dbReference>
<dbReference type="Pfam" id="PF16987">
    <property type="entry name" value="KIX_2"/>
    <property type="match status" value="1"/>
</dbReference>
<organism evidence="5 6">
    <name type="scientific">Glycine soja</name>
    <name type="common">Wild soybean</name>
    <dbReference type="NCBI Taxonomy" id="3848"/>
    <lineage>
        <taxon>Eukaryota</taxon>
        <taxon>Viridiplantae</taxon>
        <taxon>Streptophyta</taxon>
        <taxon>Embryophyta</taxon>
        <taxon>Tracheophyta</taxon>
        <taxon>Spermatophyta</taxon>
        <taxon>Magnoliopsida</taxon>
        <taxon>eudicotyledons</taxon>
        <taxon>Gunneridae</taxon>
        <taxon>Pentapetalae</taxon>
        <taxon>rosids</taxon>
        <taxon>fabids</taxon>
        <taxon>Fabales</taxon>
        <taxon>Fabaceae</taxon>
        <taxon>Papilionoideae</taxon>
        <taxon>50 kb inversion clade</taxon>
        <taxon>NPAAA clade</taxon>
        <taxon>indigoferoid/millettioid clade</taxon>
        <taxon>Phaseoleae</taxon>
        <taxon>Glycine</taxon>
        <taxon>Glycine subgen. Soja</taxon>
    </lineage>
</organism>
<dbReference type="GO" id="GO:0005634">
    <property type="term" value="C:nucleus"/>
    <property type="evidence" value="ECO:0007669"/>
    <property type="project" value="UniProtKB-SubCell"/>
</dbReference>
<reference evidence="5 6" key="1">
    <citation type="submission" date="2018-09" db="EMBL/GenBank/DDBJ databases">
        <title>A high-quality reference genome of wild soybean provides a powerful tool to mine soybean genomes.</title>
        <authorList>
            <person name="Xie M."/>
            <person name="Chung C.Y.L."/>
            <person name="Li M.-W."/>
            <person name="Wong F.-L."/>
            <person name="Chan T.-F."/>
            <person name="Lam H.-M."/>
        </authorList>
    </citation>
    <scope>NUCLEOTIDE SEQUENCE [LARGE SCALE GENOMIC DNA]</scope>
    <source>
        <strain evidence="6">cv. W05</strain>
        <tissue evidence="5">Hypocotyl of etiolated seedlings</tissue>
    </source>
</reference>
<evidence type="ECO:0000313" key="6">
    <source>
        <dbReference type="Proteomes" id="UP000289340"/>
    </source>
</evidence>
<dbReference type="PANTHER" id="PTHR33137">
    <property type="entry name" value="MEDIATOR OF RNA POLYMERASE II TRANSCRIPTION SUBUNIT 15A-RELATED"/>
    <property type="match status" value="1"/>
</dbReference>
<evidence type="ECO:0000259" key="4">
    <source>
        <dbReference type="Pfam" id="PF16987"/>
    </source>
</evidence>
<dbReference type="GO" id="GO:0031490">
    <property type="term" value="F:chromatin DNA binding"/>
    <property type="evidence" value="ECO:0007669"/>
    <property type="project" value="InterPro"/>
</dbReference>
<proteinExistence type="predicted"/>
<keyword evidence="6" id="KW-1185">Reference proteome</keyword>
<dbReference type="InterPro" id="IPR036546">
    <property type="entry name" value="MED15_KIX"/>
</dbReference>
<dbReference type="Gramene" id="XM_028333589.1">
    <property type="protein sequence ID" value="XP_028189390.1"/>
    <property type="gene ID" value="LOC114375742"/>
</dbReference>
<dbReference type="AlphaFoldDB" id="A0A445I6V1"/>
<name>A0A445I6V1_GLYSO</name>
<comment type="caution">
    <text evidence="5">The sequence shown here is derived from an EMBL/GenBank/DDBJ whole genome shotgun (WGS) entry which is preliminary data.</text>
</comment>
<dbReference type="Gene3D" id="1.10.246.20">
    <property type="entry name" value="Coactivator CBP, KIX domain"/>
    <property type="match status" value="1"/>
</dbReference>
<feature type="compositionally biased region" description="Low complexity" evidence="3">
    <location>
        <begin position="276"/>
        <end position="291"/>
    </location>
</feature>
<feature type="region of interest" description="Disordered" evidence="3">
    <location>
        <begin position="207"/>
        <end position="234"/>
    </location>
</feature>
<feature type="compositionally biased region" description="Polar residues" evidence="3">
    <location>
        <begin position="84"/>
        <end position="100"/>
    </location>
</feature>
<feature type="region of interest" description="Disordered" evidence="3">
    <location>
        <begin position="84"/>
        <end position="107"/>
    </location>
</feature>
<gene>
    <name evidence="5" type="ORF">D0Y65_031146</name>
</gene>
<feature type="domain" description="Mediator complex subunit 15 KIX" evidence="4">
    <location>
        <begin position="21"/>
        <end position="89"/>
    </location>
</feature>
<dbReference type="EMBL" id="QZWG01000011">
    <property type="protein sequence ID" value="RZB81767.1"/>
    <property type="molecule type" value="Genomic_DNA"/>
</dbReference>
<dbReference type="PANTHER" id="PTHR33137:SF37">
    <property type="entry name" value="MEDIATOR COMPLEX SUBUNIT 15 KIX DOMAIN-CONTAINING PROTEIN"/>
    <property type="match status" value="1"/>
</dbReference>
<evidence type="ECO:0000313" key="5">
    <source>
        <dbReference type="EMBL" id="RZB81767.1"/>
    </source>
</evidence>
<keyword evidence="2" id="KW-0539">Nucleus</keyword>
<comment type="subcellular location">
    <subcellularLocation>
        <location evidence="1">Nucleus</location>
    </subcellularLocation>
</comment>
<feature type="region of interest" description="Disordered" evidence="3">
    <location>
        <begin position="270"/>
        <end position="291"/>
    </location>
</feature>
<dbReference type="GO" id="GO:0003713">
    <property type="term" value="F:transcription coactivator activity"/>
    <property type="evidence" value="ECO:0007669"/>
    <property type="project" value="InterPro"/>
</dbReference>
<accession>A0A445I6V1</accession>
<evidence type="ECO:0000256" key="2">
    <source>
        <dbReference type="ARBA" id="ARBA00023242"/>
    </source>
</evidence>
<sequence>MDTNKTKPTEQQTMTVKWKFPEYRKAVVKKCVEGVIKQSGLPLARLNGLAQFLERFEAKVNAAAKNEVEYLKSLSEKVKEISSQLKTAESKPRPSNSTGSVEVCSAQEAGKSANTEWKEQVYQRVQRMNSAYFPTVNTIYQQMNRKLQQLESSPQEPNTVERMRFNMKLLEQILAILRVNKWQITTEFKENLDKAEKFIQSKFFSKNVSSHHQGQQRSADVQSRQQSGPSHSSISPLMILEMKPSPQALGSQNYHPMKDVSQQNKMCLQEKQAAKQYGGSQQSGPSHSSISPVKTLEMRPSPQALGTQNYHMMKDVSQQNKMCLQEKQVTIKYRNLQQDVNQLSIIKGAGNTVQQQTQGTQKATEAFSVSVNSQGISASPLIENCNNLKEISRKPTLTSDEPSAAMQYFLKVLTSISPEALSASLGEIREVVYLNDAIPSPELMHGPPEMVQQQMQPCLISQTGINLASDIEPCSQARYITCNDFVPTGRKRSCSMNSMTAFDTSSTCASSCDSNQLTDTEKPDLTLVTSKHPRIVEKCSLLEEIKDINNLLIDSEIVIGEKDSIQSAAGGAAEDGEGLVIKFLFNAVTFNQNLISHLSADKKSIIKPLWLLVPASYPFCPPVVLDKMPLEVSDGMEDLSTIAKSKLRQFLQCLNQPWSLGDIAMLWERCAREAILEYAKCIGGGTFSSIYGGWTMCQNYDA</sequence>
<evidence type="ECO:0000256" key="1">
    <source>
        <dbReference type="ARBA" id="ARBA00004123"/>
    </source>
</evidence>
<dbReference type="InterPro" id="IPR036529">
    <property type="entry name" value="KIX_dom_sf"/>
</dbReference>
<dbReference type="Proteomes" id="UP000289340">
    <property type="component" value="Chromosome 11"/>
</dbReference>
<protein>
    <submittedName>
        <fullName evidence="5">Mediator of RNA polymerase II transcription subunit 15a</fullName>
    </submittedName>
</protein>